<dbReference type="InterPro" id="IPR014718">
    <property type="entry name" value="GH-type_carb-bd"/>
</dbReference>
<proteinExistence type="predicted"/>
<evidence type="ECO:0000313" key="1">
    <source>
        <dbReference type="EMBL" id="STY43553.1"/>
    </source>
</evidence>
<reference evidence="1 2" key="1">
    <citation type="submission" date="2018-06" db="EMBL/GenBank/DDBJ databases">
        <authorList>
            <consortium name="Pathogen Informatics"/>
            <person name="Doyle S."/>
        </authorList>
    </citation>
    <scope>NUCLEOTIDE SEQUENCE [LARGE SCALE GENOMIC DNA]</scope>
    <source>
        <strain evidence="2">NCTC 10815</strain>
    </source>
</reference>
<dbReference type="Gene3D" id="2.70.98.10">
    <property type="match status" value="1"/>
</dbReference>
<dbReference type="InterPro" id="IPR037481">
    <property type="entry name" value="LacX"/>
</dbReference>
<accession>A0A378MDD7</accession>
<sequence>MLQLENGQLIVELKQQGAELTRIYNKETELEYLWKADPAFWGRHAPILFPTVGRLVNDTYYVDEKAYHLGQHGFARDRGFEVIEQTDTSIVFSLVADEESKAIYPYTFALRIRYTLEGNTVKVGYEVENMDTKRIYFSIGAHPAFNVPLLDGENFEDYYLDFHAEESMETLVLDGPYRSGEIKKLVPEKAQKLPLNYDLFANDALIFEGLMADKISIRSHKHAHFVTVAFPNFPFVGIWTPKPGAPFLCIEPWFGVADSAGDPVEIRDKAGIEQLDPEAIFATEYEITLG</sequence>
<name>A0A378MDD7_LISGR</name>
<dbReference type="Pfam" id="PF01263">
    <property type="entry name" value="Aldose_epim"/>
    <property type="match status" value="1"/>
</dbReference>
<evidence type="ECO:0000313" key="2">
    <source>
        <dbReference type="Proteomes" id="UP000254879"/>
    </source>
</evidence>
<dbReference type="GO" id="GO:0005975">
    <property type="term" value="P:carbohydrate metabolic process"/>
    <property type="evidence" value="ECO:0007669"/>
    <property type="project" value="InterPro"/>
</dbReference>
<dbReference type="CDD" id="cd09024">
    <property type="entry name" value="Aldose_epim_lacX"/>
    <property type="match status" value="1"/>
</dbReference>
<dbReference type="PANTHER" id="PTHR11122:SF13">
    <property type="entry name" value="GLUCOSE-6-PHOSPHATE 1-EPIMERASE"/>
    <property type="match status" value="1"/>
</dbReference>
<gene>
    <name evidence="1" type="ORF">NCTC10815_00851</name>
</gene>
<organism evidence="1 2">
    <name type="scientific">Listeria grayi</name>
    <name type="common">Listeria murrayi</name>
    <dbReference type="NCBI Taxonomy" id="1641"/>
    <lineage>
        <taxon>Bacteria</taxon>
        <taxon>Bacillati</taxon>
        <taxon>Bacillota</taxon>
        <taxon>Bacilli</taxon>
        <taxon>Bacillales</taxon>
        <taxon>Listeriaceae</taxon>
        <taxon>Listeria</taxon>
    </lineage>
</organism>
<dbReference type="GO" id="GO:0016853">
    <property type="term" value="F:isomerase activity"/>
    <property type="evidence" value="ECO:0007669"/>
    <property type="project" value="InterPro"/>
</dbReference>
<dbReference type="InterPro" id="IPR011013">
    <property type="entry name" value="Gal_mutarotase_sf_dom"/>
</dbReference>
<dbReference type="InterPro" id="IPR008183">
    <property type="entry name" value="Aldose_1/G6P_1-epimerase"/>
</dbReference>
<dbReference type="RefSeq" id="WP_003755349.1">
    <property type="nucleotide sequence ID" value="NZ_CABKNG010000001.1"/>
</dbReference>
<dbReference type="Proteomes" id="UP000254879">
    <property type="component" value="Unassembled WGS sequence"/>
</dbReference>
<dbReference type="EMBL" id="UGPG01000001">
    <property type="protein sequence ID" value="STY43553.1"/>
    <property type="molecule type" value="Genomic_DNA"/>
</dbReference>
<dbReference type="OrthoDB" id="9795355at2"/>
<dbReference type="GO" id="GO:0030246">
    <property type="term" value="F:carbohydrate binding"/>
    <property type="evidence" value="ECO:0007669"/>
    <property type="project" value="InterPro"/>
</dbReference>
<protein>
    <submittedName>
        <fullName evidence="1">Aldose 1-epimerase</fullName>
    </submittedName>
</protein>
<dbReference type="SUPFAM" id="SSF74650">
    <property type="entry name" value="Galactose mutarotase-like"/>
    <property type="match status" value="1"/>
</dbReference>
<dbReference type="AlphaFoldDB" id="A0A378MDD7"/>
<dbReference type="PANTHER" id="PTHR11122">
    <property type="entry name" value="APOSPORY-ASSOCIATED PROTEIN C-RELATED"/>
    <property type="match status" value="1"/>
</dbReference>